<name>A0AAW3P9H7_9BURK</name>
<evidence type="ECO:0000313" key="1">
    <source>
        <dbReference type="EMBL" id="KWF46757.1"/>
    </source>
</evidence>
<reference evidence="1 2" key="1">
    <citation type="submission" date="2015-11" db="EMBL/GenBank/DDBJ databases">
        <title>Expanding the genomic diversity of Burkholderia species for the development of highly accurate diagnostics.</title>
        <authorList>
            <person name="Sahl J."/>
            <person name="Keim P."/>
            <person name="Wagner D."/>
        </authorList>
    </citation>
    <scope>NUCLEOTIDE SEQUENCE [LARGE SCALE GENOMIC DNA]</scope>
    <source>
        <strain evidence="1 2">MSMB378WGS</strain>
    </source>
</reference>
<protein>
    <submittedName>
        <fullName evidence="1">Uncharacterized protein</fullName>
    </submittedName>
</protein>
<gene>
    <name evidence="1" type="ORF">WL88_25970</name>
</gene>
<dbReference type="EMBL" id="LPJV01000059">
    <property type="protein sequence ID" value="KWF46757.1"/>
    <property type="molecule type" value="Genomic_DNA"/>
</dbReference>
<proteinExistence type="predicted"/>
<dbReference type="AlphaFoldDB" id="A0AAW3P9H7"/>
<dbReference type="Proteomes" id="UP000063236">
    <property type="component" value="Unassembled WGS sequence"/>
</dbReference>
<evidence type="ECO:0000313" key="2">
    <source>
        <dbReference type="Proteomes" id="UP000063236"/>
    </source>
</evidence>
<comment type="caution">
    <text evidence="1">The sequence shown here is derived from an EMBL/GenBank/DDBJ whole genome shotgun (WGS) entry which is preliminary data.</text>
</comment>
<sequence length="136" mass="15676">MECPLRTADHMRQFAKLTGSQGAGDAGMADASNVNILFDEQSLLVNLLAKARQESDREINFSGVQTCQQFLSRYGNRIDADVWCIAREPCSKPWEEIALADIAECHTKASRVFRRREIRLFDRPAYDFQSCRYRFY</sequence>
<organism evidence="1 2">
    <name type="scientific">Burkholderia diffusa</name>
    <dbReference type="NCBI Taxonomy" id="488732"/>
    <lineage>
        <taxon>Bacteria</taxon>
        <taxon>Pseudomonadati</taxon>
        <taxon>Pseudomonadota</taxon>
        <taxon>Betaproteobacteria</taxon>
        <taxon>Burkholderiales</taxon>
        <taxon>Burkholderiaceae</taxon>
        <taxon>Burkholderia</taxon>
        <taxon>Burkholderia cepacia complex</taxon>
    </lineage>
</organism>
<accession>A0AAW3P9H7</accession>